<feature type="compositionally biased region" description="Acidic residues" evidence="1">
    <location>
        <begin position="63"/>
        <end position="93"/>
    </location>
</feature>
<organism evidence="2 3">
    <name type="scientific">Cephalotrichum gorgonifer</name>
    <dbReference type="NCBI Taxonomy" id="2041049"/>
    <lineage>
        <taxon>Eukaryota</taxon>
        <taxon>Fungi</taxon>
        <taxon>Dikarya</taxon>
        <taxon>Ascomycota</taxon>
        <taxon>Pezizomycotina</taxon>
        <taxon>Sordariomycetes</taxon>
        <taxon>Hypocreomycetidae</taxon>
        <taxon>Microascales</taxon>
        <taxon>Microascaceae</taxon>
        <taxon>Cephalotrichum</taxon>
    </lineage>
</organism>
<evidence type="ECO:0000256" key="1">
    <source>
        <dbReference type="SAM" id="MobiDB-lite"/>
    </source>
</evidence>
<accession>A0AAE8MTY4</accession>
<dbReference type="AlphaFoldDB" id="A0AAE8MTY4"/>
<gene>
    <name evidence="2" type="ORF">DNG_02664</name>
</gene>
<sequence>MAPTQSVLVCKDIRQMFLKQIRAAENQNTPTGDVQEQRESSLHPSRQSARPSARSEDQSWVIEDSEDDYNGESDESEDEDEETNDNDLVDGEPEVVPMSQVGGLGEDKVREKYTRDYGLTEEEIEEIMKVRRNVGPRWDPTRRHDDRLIAILTKAIERIIKKGTFSQHARFMLEISSPDKWARSCAEFITSKMAALITQEQCPTLDDFLKQDPVSSPHFGDYLCVVMEPGSTTEGSLYAGSATGRIGLVGRVEARNAEAIKFTEPSSQLAQLLWDGREKKVVWITALVIPGSQTTSDPMLRIHFEFIALLVEQILHDIFGSWRGYRRNMDSLWPGRAWWKGLNQMPPLCTGIKHLPLSFKKMTKKSSWQDSEGRKRRNAMRRNAMPPEMLLEYKALLAAQNKRWRDNEPPELRAIRLEKKAQYERERKVQWTEEQKKEFYAKKYCRQKEHDATLPEEEQEARKQHVAERGRAYRATLPPRVMLRLMNNGDVGLGRRRRIR</sequence>
<feature type="compositionally biased region" description="Polar residues" evidence="1">
    <location>
        <begin position="25"/>
        <end position="34"/>
    </location>
</feature>
<evidence type="ECO:0000313" key="3">
    <source>
        <dbReference type="Proteomes" id="UP001187682"/>
    </source>
</evidence>
<name>A0AAE8MTY4_9PEZI</name>
<keyword evidence="3" id="KW-1185">Reference proteome</keyword>
<dbReference type="EMBL" id="ONZQ02000003">
    <property type="protein sequence ID" value="SPN99812.1"/>
    <property type="molecule type" value="Genomic_DNA"/>
</dbReference>
<feature type="region of interest" description="Disordered" evidence="1">
    <location>
        <begin position="21"/>
        <end position="109"/>
    </location>
</feature>
<protein>
    <submittedName>
        <fullName evidence="2">Uncharacterized protein</fullName>
    </submittedName>
</protein>
<proteinExistence type="predicted"/>
<evidence type="ECO:0000313" key="2">
    <source>
        <dbReference type="EMBL" id="SPN99812.1"/>
    </source>
</evidence>
<dbReference type="Proteomes" id="UP001187682">
    <property type="component" value="Unassembled WGS sequence"/>
</dbReference>
<comment type="caution">
    <text evidence="2">The sequence shown here is derived from an EMBL/GenBank/DDBJ whole genome shotgun (WGS) entry which is preliminary data.</text>
</comment>
<reference evidence="2" key="1">
    <citation type="submission" date="2018-03" db="EMBL/GenBank/DDBJ databases">
        <authorList>
            <person name="Guldener U."/>
        </authorList>
    </citation>
    <scope>NUCLEOTIDE SEQUENCE</scope>
</reference>